<protein>
    <submittedName>
        <fullName evidence="2">Cell division protein ZapA</fullName>
    </submittedName>
</protein>
<evidence type="ECO:0000256" key="1">
    <source>
        <dbReference type="SAM" id="Coils"/>
    </source>
</evidence>
<comment type="caution">
    <text evidence="2">The sequence shown here is derived from an EMBL/GenBank/DDBJ whole genome shotgun (WGS) entry which is preliminary data.</text>
</comment>
<dbReference type="EMBL" id="BMFJ01000001">
    <property type="protein sequence ID" value="GGE28247.1"/>
    <property type="molecule type" value="Genomic_DNA"/>
</dbReference>
<accession>A0A917EFF5</accession>
<organism evidence="2 3">
    <name type="scientific">Primorskyibacter flagellatus</name>
    <dbReference type="NCBI Taxonomy" id="1387277"/>
    <lineage>
        <taxon>Bacteria</taxon>
        <taxon>Pseudomonadati</taxon>
        <taxon>Pseudomonadota</taxon>
        <taxon>Alphaproteobacteria</taxon>
        <taxon>Rhodobacterales</taxon>
        <taxon>Roseobacteraceae</taxon>
        <taxon>Primorskyibacter</taxon>
    </lineage>
</organism>
<proteinExistence type="predicted"/>
<dbReference type="InterPro" id="IPR042233">
    <property type="entry name" value="Cell_div_ZapA_N"/>
</dbReference>
<dbReference type="InterPro" id="IPR007838">
    <property type="entry name" value="Cell_div_ZapA-like"/>
</dbReference>
<dbReference type="SUPFAM" id="SSF102829">
    <property type="entry name" value="Cell division protein ZapA-like"/>
    <property type="match status" value="1"/>
</dbReference>
<dbReference type="RefSeq" id="WP_188477088.1">
    <property type="nucleotide sequence ID" value="NZ_BMFJ01000001.1"/>
</dbReference>
<reference evidence="3" key="1">
    <citation type="journal article" date="2019" name="Int. J. Syst. Evol. Microbiol.">
        <title>The Global Catalogue of Microorganisms (GCM) 10K type strain sequencing project: providing services to taxonomists for standard genome sequencing and annotation.</title>
        <authorList>
            <consortium name="The Broad Institute Genomics Platform"/>
            <consortium name="The Broad Institute Genome Sequencing Center for Infectious Disease"/>
            <person name="Wu L."/>
            <person name="Ma J."/>
        </authorList>
    </citation>
    <scope>NUCLEOTIDE SEQUENCE [LARGE SCALE GENOMIC DNA]</scope>
    <source>
        <strain evidence="3">CGMCC 1.12664</strain>
    </source>
</reference>
<feature type="coiled-coil region" evidence="1">
    <location>
        <begin position="70"/>
        <end position="132"/>
    </location>
</feature>
<dbReference type="GO" id="GO:0051301">
    <property type="term" value="P:cell division"/>
    <property type="evidence" value="ECO:0007669"/>
    <property type="project" value="UniProtKB-KW"/>
</dbReference>
<dbReference type="AlphaFoldDB" id="A0A917EFF5"/>
<dbReference type="Proteomes" id="UP000612855">
    <property type="component" value="Unassembled WGS sequence"/>
</dbReference>
<dbReference type="Gene3D" id="3.30.160.880">
    <property type="entry name" value="Cell division protein ZapA protomer, N-terminal domain"/>
    <property type="match status" value="1"/>
</dbReference>
<name>A0A917EFF5_9RHOB</name>
<dbReference type="Pfam" id="PF05164">
    <property type="entry name" value="ZapA"/>
    <property type="match status" value="1"/>
</dbReference>
<keyword evidence="2" id="KW-0132">Cell division</keyword>
<sequence>MPELEILIGGRAFEVACQEGEEHYLQSAAEMLNVEAQTLIAQTGRIPEARMLLMSGLMLADRTAGVEDRLKIMEDEADAFRAEIDRLTSALKRAEARTAERVEVPVVPAEVTEQLAQLADKAEKLAAEVETKAG</sequence>
<keyword evidence="2" id="KW-0131">Cell cycle</keyword>
<keyword evidence="1" id="KW-0175">Coiled coil</keyword>
<dbReference type="InterPro" id="IPR036192">
    <property type="entry name" value="Cell_div_ZapA-like_sf"/>
</dbReference>
<keyword evidence="3" id="KW-1185">Reference proteome</keyword>
<evidence type="ECO:0000313" key="2">
    <source>
        <dbReference type="EMBL" id="GGE28247.1"/>
    </source>
</evidence>
<evidence type="ECO:0000313" key="3">
    <source>
        <dbReference type="Proteomes" id="UP000612855"/>
    </source>
</evidence>
<gene>
    <name evidence="2" type="ORF">GCM10011360_15550</name>
</gene>